<evidence type="ECO:0000259" key="2">
    <source>
        <dbReference type="Pfam" id="PF08550"/>
    </source>
</evidence>
<feature type="region of interest" description="Disordered" evidence="1">
    <location>
        <begin position="516"/>
        <end position="535"/>
    </location>
</feature>
<protein>
    <recommendedName>
        <fullName evidence="2">Nitrogen regulatory protein areA GATA-like domain-containing protein</fullName>
    </recommendedName>
</protein>
<organism evidence="3 4">
    <name type="scientific">Venustampulla echinocandica</name>
    <dbReference type="NCBI Taxonomy" id="2656787"/>
    <lineage>
        <taxon>Eukaryota</taxon>
        <taxon>Fungi</taxon>
        <taxon>Dikarya</taxon>
        <taxon>Ascomycota</taxon>
        <taxon>Pezizomycotina</taxon>
        <taxon>Leotiomycetes</taxon>
        <taxon>Helotiales</taxon>
        <taxon>Pleuroascaceae</taxon>
        <taxon>Venustampulla</taxon>
    </lineage>
</organism>
<feature type="compositionally biased region" description="Polar residues" evidence="1">
    <location>
        <begin position="156"/>
        <end position="167"/>
    </location>
</feature>
<feature type="compositionally biased region" description="Basic residues" evidence="1">
    <location>
        <begin position="410"/>
        <end position="419"/>
    </location>
</feature>
<feature type="region of interest" description="Disordered" evidence="1">
    <location>
        <begin position="389"/>
        <end position="458"/>
    </location>
</feature>
<dbReference type="OrthoDB" id="5563539at2759"/>
<dbReference type="STRING" id="2656787.A0A370TQB2"/>
<proteinExistence type="predicted"/>
<feature type="compositionally biased region" description="Low complexity" evidence="1">
    <location>
        <begin position="135"/>
        <end position="155"/>
    </location>
</feature>
<dbReference type="GO" id="GO:0007039">
    <property type="term" value="P:protein catabolic process in the vacuole"/>
    <property type="evidence" value="ECO:0007669"/>
    <property type="project" value="TreeGrafter"/>
</dbReference>
<dbReference type="EMBL" id="NPIC01000003">
    <property type="protein sequence ID" value="RDL37714.1"/>
    <property type="molecule type" value="Genomic_DNA"/>
</dbReference>
<dbReference type="GeneID" id="43597996"/>
<dbReference type="PANTHER" id="PTHR28051">
    <property type="entry name" value="PROTEIN MTL1-RELATED"/>
    <property type="match status" value="1"/>
</dbReference>
<dbReference type="GO" id="GO:0005773">
    <property type="term" value="C:vacuole"/>
    <property type="evidence" value="ECO:0007669"/>
    <property type="project" value="GOC"/>
</dbReference>
<keyword evidence="4" id="KW-1185">Reference proteome</keyword>
<comment type="caution">
    <text evidence="3">The sequence shown here is derived from an EMBL/GenBank/DDBJ whole genome shotgun (WGS) entry which is preliminary data.</text>
</comment>
<dbReference type="PANTHER" id="PTHR28051:SF1">
    <property type="entry name" value="PROTEIN MTL1-RELATED"/>
    <property type="match status" value="1"/>
</dbReference>
<feature type="region of interest" description="Disordered" evidence="1">
    <location>
        <begin position="349"/>
        <end position="369"/>
    </location>
</feature>
<dbReference type="InterPro" id="IPR052292">
    <property type="entry name" value="Glucose_repression_reg"/>
</dbReference>
<feature type="compositionally biased region" description="Polar residues" evidence="1">
    <location>
        <begin position="438"/>
        <end position="453"/>
    </location>
</feature>
<dbReference type="InterPro" id="IPR013860">
    <property type="entry name" value="AreA_GATA"/>
</dbReference>
<accession>A0A370TQB2</accession>
<dbReference type="Proteomes" id="UP000254866">
    <property type="component" value="Unassembled WGS sequence"/>
</dbReference>
<feature type="domain" description="Nitrogen regulatory protein areA GATA-like" evidence="2">
    <location>
        <begin position="211"/>
        <end position="238"/>
    </location>
</feature>
<evidence type="ECO:0000313" key="4">
    <source>
        <dbReference type="Proteomes" id="UP000254866"/>
    </source>
</evidence>
<feature type="region of interest" description="Disordered" evidence="1">
    <location>
        <begin position="1"/>
        <end position="47"/>
    </location>
</feature>
<reference evidence="3 4" key="1">
    <citation type="journal article" date="2018" name="IMA Fungus">
        <title>IMA Genome-F 9: Draft genome sequence of Annulohypoxylon stygium, Aspergillus mulundensis, Berkeleyomyces basicola (syn. Thielaviopsis basicola), Ceratocystis smalleyi, two Cercospora beticola strains, Coleophoma cylindrospora, Fusarium fracticaudum, Phialophora cf. hyalina, and Morchella septimelata.</title>
        <authorList>
            <person name="Wingfield B.D."/>
            <person name="Bills G.F."/>
            <person name="Dong Y."/>
            <person name="Huang W."/>
            <person name="Nel W.J."/>
            <person name="Swalarsk-Parry B.S."/>
            <person name="Vaghefi N."/>
            <person name="Wilken P.M."/>
            <person name="An Z."/>
            <person name="de Beer Z.W."/>
            <person name="De Vos L."/>
            <person name="Chen L."/>
            <person name="Duong T.A."/>
            <person name="Gao Y."/>
            <person name="Hammerbacher A."/>
            <person name="Kikkert J.R."/>
            <person name="Li Y."/>
            <person name="Li H."/>
            <person name="Li K."/>
            <person name="Li Q."/>
            <person name="Liu X."/>
            <person name="Ma X."/>
            <person name="Naidoo K."/>
            <person name="Pethybridge S.J."/>
            <person name="Sun J."/>
            <person name="Steenkamp E.T."/>
            <person name="van der Nest M.A."/>
            <person name="van Wyk S."/>
            <person name="Wingfield M.J."/>
            <person name="Xiong C."/>
            <person name="Yue Q."/>
            <person name="Zhang X."/>
        </authorList>
    </citation>
    <scope>NUCLEOTIDE SEQUENCE [LARGE SCALE GENOMIC DNA]</scope>
    <source>
        <strain evidence="3 4">BP 5553</strain>
    </source>
</reference>
<evidence type="ECO:0000256" key="1">
    <source>
        <dbReference type="SAM" id="MobiDB-lite"/>
    </source>
</evidence>
<dbReference type="AlphaFoldDB" id="A0A370TQB2"/>
<dbReference type="GO" id="GO:0042149">
    <property type="term" value="P:cellular response to glucose starvation"/>
    <property type="evidence" value="ECO:0007669"/>
    <property type="project" value="TreeGrafter"/>
</dbReference>
<dbReference type="RefSeq" id="XP_031870370.1">
    <property type="nucleotide sequence ID" value="XM_032013770.1"/>
</dbReference>
<gene>
    <name evidence="3" type="ORF">BP5553_05147</name>
</gene>
<dbReference type="Pfam" id="PF08550">
    <property type="entry name" value="GATA_AreA"/>
    <property type="match status" value="1"/>
</dbReference>
<feature type="region of interest" description="Disordered" evidence="1">
    <location>
        <begin position="128"/>
        <end position="176"/>
    </location>
</feature>
<sequence length="585" mass="64894">MSAFIFSGSEPKHFSSGETRKSLFKNLSPPARTHSIYPTVPMKSLPAKNNDTGNKMAPQRTSPLSAIPSPSFGDLDLDSFMNSFNTKSTIQTSFDIYTYDEAEEDQITFPSYDDDWFDAVVKDLELSNRQRADSGTDSSGSSFSTVSSPRSESPELASSISATSSRAGTPEPADDLWVQHKHKDDNAIRDEPARCTDYLSHEWAEADLWASWKHVRRNSEAYENGWRLENAAWRSWAKLTNSLKTVSPTIINWRKDADNTWLYGPFQRASEDAVGLLNPSPKPNHTPLVVRRPTNNPYLKPILKSPSQDAVRPPLKTNLRKRSTSEVMQERSLYTVSLFKQAAAGVQDKIERRRKKGRQIAPAKTTDSAKKQVKFAMAAEYIPTAITAEKKKPSAKKSQSIPKFPPPPTKAKKSSRRSKSTSDLKVSIPFPNLKKSKTSLNLRASTSQASPSETDSEKNIKEVGYWGSSILPISPIQEGNVGTLLTPTSPNTVRESPSCRALLSATLSRPDSMIVTKDHKPSPQSPQSPQTSPIGPIYNWKVSSISSGTLRYQEDEYDIMARTMFGPHSTSHADMAMARSLMGPY</sequence>
<feature type="compositionally biased region" description="Basic and acidic residues" evidence="1">
    <location>
        <begin position="10"/>
        <end position="21"/>
    </location>
</feature>
<name>A0A370TQB2_9HELO</name>
<evidence type="ECO:0000313" key="3">
    <source>
        <dbReference type="EMBL" id="RDL37714.1"/>
    </source>
</evidence>